<evidence type="ECO:0000259" key="2">
    <source>
        <dbReference type="Pfam" id="PF13837"/>
    </source>
</evidence>
<dbReference type="PANTHER" id="PTHR47595">
    <property type="entry name" value="HEAT SHOCK 70 KDA PROTEIN 14"/>
    <property type="match status" value="1"/>
</dbReference>
<dbReference type="OrthoDB" id="6780173at2759"/>
<feature type="region of interest" description="Disordered" evidence="1">
    <location>
        <begin position="139"/>
        <end position="198"/>
    </location>
</feature>
<dbReference type="RefSeq" id="XP_024880803.1">
    <property type="nucleotide sequence ID" value="XM_025025035.1"/>
</dbReference>
<feature type="region of interest" description="Disordered" evidence="1">
    <location>
        <begin position="1"/>
        <end position="26"/>
    </location>
</feature>
<dbReference type="Gene3D" id="1.10.10.60">
    <property type="entry name" value="Homeodomain-like"/>
    <property type="match status" value="1"/>
</dbReference>
<name>A0A6J1QEN9_9HYME</name>
<dbReference type="PANTHER" id="PTHR47595:SF1">
    <property type="entry name" value="MYB_SANT-LIKE DNA-BINDING DOMAIN-CONTAINING PROTEIN"/>
    <property type="match status" value="1"/>
</dbReference>
<feature type="domain" description="Myb/SANT-like DNA-binding" evidence="2">
    <location>
        <begin position="35"/>
        <end position="121"/>
    </location>
</feature>
<gene>
    <name evidence="4 5" type="primary">LOC112460385</name>
</gene>
<feature type="compositionally biased region" description="Basic and acidic residues" evidence="1">
    <location>
        <begin position="171"/>
        <end position="198"/>
    </location>
</feature>
<evidence type="ECO:0000313" key="4">
    <source>
        <dbReference type="RefSeq" id="XP_024880802.1"/>
    </source>
</evidence>
<proteinExistence type="predicted"/>
<dbReference type="InterPro" id="IPR044822">
    <property type="entry name" value="Myb_DNA-bind_4"/>
</dbReference>
<sequence>MQENSNDFTEETCDDMNTFSQGNEDFSTENKENFRWSHEAIMLLLEEYRSRESSMSSGKISQKKVWNEIAAIMNSKGYDVSSRQCMTRINTMKRTYKTIKDHNLRSGNNKRTWKYYDAMESFLGKKRYMSPLTLISSTGKSSFERSKSPSPCSSSSSTCQSDSKVSRKRKAADVMEKITENRRMTEEGKDRRHKERMEMQKKFMEKLDKILDKL</sequence>
<reference evidence="4 5" key="1">
    <citation type="submission" date="2025-04" db="UniProtKB">
        <authorList>
            <consortium name="RefSeq"/>
        </authorList>
    </citation>
    <scope>IDENTIFICATION</scope>
    <source>
        <tissue evidence="4 5">Whole body</tissue>
    </source>
</reference>
<protein>
    <submittedName>
        <fullName evidence="4 5">Uncharacterized protein LOC112460385 isoform X1</fullName>
    </submittedName>
</protein>
<feature type="compositionally biased region" description="Polar residues" evidence="1">
    <location>
        <begin position="15"/>
        <end position="25"/>
    </location>
</feature>
<dbReference type="RefSeq" id="XP_024880802.1">
    <property type="nucleotide sequence ID" value="XM_025025034.1"/>
</dbReference>
<feature type="compositionally biased region" description="Low complexity" evidence="1">
    <location>
        <begin position="148"/>
        <end position="163"/>
    </location>
</feature>
<dbReference type="GeneID" id="112460385"/>
<evidence type="ECO:0000313" key="5">
    <source>
        <dbReference type="RefSeq" id="XP_024880803.1"/>
    </source>
</evidence>
<evidence type="ECO:0000313" key="3">
    <source>
        <dbReference type="Proteomes" id="UP000504618"/>
    </source>
</evidence>
<evidence type="ECO:0000256" key="1">
    <source>
        <dbReference type="SAM" id="MobiDB-lite"/>
    </source>
</evidence>
<dbReference type="Proteomes" id="UP000504618">
    <property type="component" value="Unplaced"/>
</dbReference>
<accession>A0A6J1QEN9</accession>
<dbReference type="AlphaFoldDB" id="A0A6J1QEN9"/>
<dbReference type="Pfam" id="PF13837">
    <property type="entry name" value="Myb_DNA-bind_4"/>
    <property type="match status" value="1"/>
</dbReference>
<organism evidence="3 4">
    <name type="scientific">Temnothorax curvispinosus</name>
    <dbReference type="NCBI Taxonomy" id="300111"/>
    <lineage>
        <taxon>Eukaryota</taxon>
        <taxon>Metazoa</taxon>
        <taxon>Ecdysozoa</taxon>
        <taxon>Arthropoda</taxon>
        <taxon>Hexapoda</taxon>
        <taxon>Insecta</taxon>
        <taxon>Pterygota</taxon>
        <taxon>Neoptera</taxon>
        <taxon>Endopterygota</taxon>
        <taxon>Hymenoptera</taxon>
        <taxon>Apocrita</taxon>
        <taxon>Aculeata</taxon>
        <taxon>Formicoidea</taxon>
        <taxon>Formicidae</taxon>
        <taxon>Myrmicinae</taxon>
        <taxon>Temnothorax</taxon>
    </lineage>
</organism>
<keyword evidence="3" id="KW-1185">Reference proteome</keyword>